<comment type="caution">
    <text evidence="1">The sequence shown here is derived from an EMBL/GenBank/DDBJ whole genome shotgun (WGS) entry which is preliminary data.</text>
</comment>
<proteinExistence type="predicted"/>
<organism evidence="1 2">
    <name type="scientific">Taklimakanibacter albus</name>
    <dbReference type="NCBI Taxonomy" id="2800327"/>
    <lineage>
        <taxon>Bacteria</taxon>
        <taxon>Pseudomonadati</taxon>
        <taxon>Pseudomonadota</taxon>
        <taxon>Alphaproteobacteria</taxon>
        <taxon>Hyphomicrobiales</taxon>
        <taxon>Aestuariivirgaceae</taxon>
        <taxon>Taklimakanibacter</taxon>
    </lineage>
</organism>
<sequence>MAAGLAQAATPPGQETTAATSARQPSHQGVTGAFAANDDLRRRLRRIDRLREAKALALTLPALLFLIVALIAPLVFFMSRAADNADLTDHLPRTSQAMAGWDGDGLPPEDIQRILVDELSGIAGTPGLAVLARRLNYQEPGYRSLIQKTANGLRAGGSGTAAERLTAIDARWAEPSIWQTLRQESGRWTSFFMLAAIDLKKDTAGAIASAPPERAIYQRVFARTFIASLSVTLICLVLGYATAYALLRLRTGLGRIALLVILISLWTSLLVRTLAWIIILQKNGVLNSALMGAGIVDEPVQFIRTWFAVILAMVHLLLPLMILPILAVMRGIPPSYMRAAQSLGAAPFRAFWSVYLPLTYPGIGAGVVLVATTSLGFFITPELLGGPEHQMISYFVAFFTNMSVNWGLASALGVWLFVITIAMFAGVAKGFGIARIKP</sequence>
<keyword evidence="2" id="KW-1185">Reference proteome</keyword>
<name>A0ACC5R5E6_9HYPH</name>
<gene>
    <name evidence="1" type="ORF">JHL16_16095</name>
</gene>
<accession>A0ACC5R5E6</accession>
<dbReference type="EMBL" id="JAENHL010000007">
    <property type="protein sequence ID" value="MBK1867879.1"/>
    <property type="molecule type" value="Genomic_DNA"/>
</dbReference>
<protein>
    <submittedName>
        <fullName evidence="1">ABC transporter permease</fullName>
    </submittedName>
</protein>
<reference evidence="1" key="1">
    <citation type="submission" date="2021-01" db="EMBL/GenBank/DDBJ databases">
        <authorList>
            <person name="Sun Q."/>
        </authorList>
    </citation>
    <scope>NUCLEOTIDE SEQUENCE</scope>
    <source>
        <strain evidence="1">YIM B02566</strain>
    </source>
</reference>
<evidence type="ECO:0000313" key="2">
    <source>
        <dbReference type="Proteomes" id="UP000616151"/>
    </source>
</evidence>
<evidence type="ECO:0000313" key="1">
    <source>
        <dbReference type="EMBL" id="MBK1867879.1"/>
    </source>
</evidence>
<dbReference type="Proteomes" id="UP000616151">
    <property type="component" value="Unassembled WGS sequence"/>
</dbReference>